<dbReference type="CDD" id="cd09352">
    <property type="entry name" value="LIM1_Ajuba_like"/>
    <property type="match status" value="1"/>
</dbReference>
<dbReference type="FunFam" id="2.10.110.10:FF:000036">
    <property type="entry name" value="LIM domain-containing protein 1"/>
    <property type="match status" value="1"/>
</dbReference>
<dbReference type="GeneTree" id="ENSGT00940000160924"/>
<dbReference type="AlphaFoldDB" id="A0A8C4QK43"/>
<feature type="region of interest" description="Disordered" evidence="7">
    <location>
        <begin position="317"/>
        <end position="344"/>
    </location>
</feature>
<keyword evidence="10" id="KW-1185">Reference proteome</keyword>
<dbReference type="Ensembl" id="ENSEBUT00000017256.1">
    <property type="protein sequence ID" value="ENSEBUP00000016682.1"/>
    <property type="gene ID" value="ENSEBUG00000010448.1"/>
</dbReference>
<evidence type="ECO:0000256" key="1">
    <source>
        <dbReference type="ARBA" id="ARBA00009611"/>
    </source>
</evidence>
<dbReference type="CDD" id="cd09355">
    <property type="entry name" value="LIM2_Ajuba_like"/>
    <property type="match status" value="1"/>
</dbReference>
<dbReference type="GO" id="GO:0003714">
    <property type="term" value="F:transcription corepressor activity"/>
    <property type="evidence" value="ECO:0007669"/>
    <property type="project" value="TreeGrafter"/>
</dbReference>
<reference evidence="9" key="2">
    <citation type="submission" date="2025-09" db="UniProtKB">
        <authorList>
            <consortium name="Ensembl"/>
        </authorList>
    </citation>
    <scope>IDENTIFICATION</scope>
</reference>
<feature type="compositionally biased region" description="Polar residues" evidence="7">
    <location>
        <begin position="255"/>
        <end position="274"/>
    </location>
</feature>
<evidence type="ECO:0000313" key="10">
    <source>
        <dbReference type="Proteomes" id="UP000694388"/>
    </source>
</evidence>
<accession>A0A8C4QK43</accession>
<dbReference type="SMART" id="SM00132">
    <property type="entry name" value="LIM"/>
    <property type="match status" value="3"/>
</dbReference>
<dbReference type="GO" id="GO:0000932">
    <property type="term" value="C:P-body"/>
    <property type="evidence" value="ECO:0007669"/>
    <property type="project" value="TreeGrafter"/>
</dbReference>
<dbReference type="GO" id="GO:0005634">
    <property type="term" value="C:nucleus"/>
    <property type="evidence" value="ECO:0007669"/>
    <property type="project" value="TreeGrafter"/>
</dbReference>
<feature type="region of interest" description="Disordered" evidence="7">
    <location>
        <begin position="141"/>
        <end position="302"/>
    </location>
</feature>
<dbReference type="GO" id="GO:0001666">
    <property type="term" value="P:response to hypoxia"/>
    <property type="evidence" value="ECO:0007669"/>
    <property type="project" value="TreeGrafter"/>
</dbReference>
<evidence type="ECO:0000259" key="8">
    <source>
        <dbReference type="PROSITE" id="PS50023"/>
    </source>
</evidence>
<feature type="domain" description="LIM zinc-binding" evidence="8">
    <location>
        <begin position="493"/>
        <end position="559"/>
    </location>
</feature>
<dbReference type="Proteomes" id="UP000694388">
    <property type="component" value="Unplaced"/>
</dbReference>
<dbReference type="PANTHER" id="PTHR24219:SF4">
    <property type="entry name" value="LIM DOMAIN-CONTAINING PROTEIN JUB"/>
    <property type="match status" value="1"/>
</dbReference>
<dbReference type="GO" id="GO:0005667">
    <property type="term" value="C:transcription regulator complex"/>
    <property type="evidence" value="ECO:0007669"/>
    <property type="project" value="TreeGrafter"/>
</dbReference>
<evidence type="ECO:0000256" key="2">
    <source>
        <dbReference type="ARBA" id="ARBA00022723"/>
    </source>
</evidence>
<dbReference type="InterPro" id="IPR001781">
    <property type="entry name" value="Znf_LIM"/>
</dbReference>
<dbReference type="FunFam" id="2.10.110.10:FF:000028">
    <property type="entry name" value="LIM domain-containing protein 1"/>
    <property type="match status" value="1"/>
</dbReference>
<dbReference type="PROSITE" id="PS50023">
    <property type="entry name" value="LIM_DOMAIN_2"/>
    <property type="match status" value="3"/>
</dbReference>
<proteinExistence type="inferred from homology"/>
<evidence type="ECO:0000313" key="9">
    <source>
        <dbReference type="Ensembl" id="ENSEBUP00000016682.1"/>
    </source>
</evidence>
<protein>
    <submittedName>
        <fullName evidence="9">WT1 interacting protein</fullName>
    </submittedName>
</protein>
<feature type="domain" description="LIM zinc-binding" evidence="8">
    <location>
        <begin position="365"/>
        <end position="426"/>
    </location>
</feature>
<keyword evidence="3" id="KW-0677">Repeat</keyword>
<keyword evidence="2 6" id="KW-0479">Metal-binding</keyword>
<feature type="region of interest" description="Disordered" evidence="7">
    <location>
        <begin position="77"/>
        <end position="103"/>
    </location>
</feature>
<dbReference type="GO" id="GO:0035331">
    <property type="term" value="P:negative regulation of hippo signaling"/>
    <property type="evidence" value="ECO:0007669"/>
    <property type="project" value="TreeGrafter"/>
</dbReference>
<dbReference type="PANTHER" id="PTHR24219">
    <property type="entry name" value="LIM DOMAIN-CONTAINING PROTEIN JUB"/>
    <property type="match status" value="1"/>
</dbReference>
<dbReference type="GO" id="GO:0046872">
    <property type="term" value="F:metal ion binding"/>
    <property type="evidence" value="ECO:0007669"/>
    <property type="project" value="UniProtKB-KW"/>
</dbReference>
<dbReference type="FunFam" id="2.10.110.10:FF:000037">
    <property type="entry name" value="LIM domain-containing protein 1"/>
    <property type="match status" value="1"/>
</dbReference>
<dbReference type="GO" id="GO:0007010">
    <property type="term" value="P:cytoskeleton organization"/>
    <property type="evidence" value="ECO:0007669"/>
    <property type="project" value="TreeGrafter"/>
</dbReference>
<evidence type="ECO:0000256" key="4">
    <source>
        <dbReference type="ARBA" id="ARBA00022833"/>
    </source>
</evidence>
<evidence type="ECO:0000256" key="6">
    <source>
        <dbReference type="PROSITE-ProRule" id="PRU00125"/>
    </source>
</evidence>
<reference evidence="9" key="1">
    <citation type="submission" date="2025-08" db="UniProtKB">
        <authorList>
            <consortium name="Ensembl"/>
        </authorList>
    </citation>
    <scope>IDENTIFICATION</scope>
</reference>
<dbReference type="InterPro" id="IPR047247">
    <property type="entry name" value="Ajuba-like_LIM2"/>
</dbReference>
<feature type="domain" description="LIM zinc-binding" evidence="8">
    <location>
        <begin position="430"/>
        <end position="490"/>
    </location>
</feature>
<dbReference type="InterPro" id="IPR047172">
    <property type="entry name" value="Ajuba-like"/>
</dbReference>
<evidence type="ECO:0000256" key="5">
    <source>
        <dbReference type="ARBA" id="ARBA00023038"/>
    </source>
</evidence>
<dbReference type="InterPro" id="IPR047248">
    <property type="entry name" value="Ajuba-like_LIM3"/>
</dbReference>
<dbReference type="Gene3D" id="2.10.110.10">
    <property type="entry name" value="Cysteine Rich Protein"/>
    <property type="match status" value="3"/>
</dbReference>
<dbReference type="GO" id="GO:0005912">
    <property type="term" value="C:adherens junction"/>
    <property type="evidence" value="ECO:0007669"/>
    <property type="project" value="TreeGrafter"/>
</dbReference>
<dbReference type="PROSITE" id="PS00478">
    <property type="entry name" value="LIM_DOMAIN_1"/>
    <property type="match status" value="1"/>
</dbReference>
<organism evidence="9 10">
    <name type="scientific">Eptatretus burgeri</name>
    <name type="common">Inshore hagfish</name>
    <dbReference type="NCBI Taxonomy" id="7764"/>
    <lineage>
        <taxon>Eukaryota</taxon>
        <taxon>Metazoa</taxon>
        <taxon>Chordata</taxon>
        <taxon>Craniata</taxon>
        <taxon>Vertebrata</taxon>
        <taxon>Cyclostomata</taxon>
        <taxon>Myxini</taxon>
        <taxon>Myxiniformes</taxon>
        <taxon>Myxinidae</taxon>
        <taxon>Eptatretinae</taxon>
        <taxon>Eptatretus</taxon>
    </lineage>
</organism>
<feature type="compositionally biased region" description="Low complexity" evidence="7">
    <location>
        <begin position="204"/>
        <end position="231"/>
    </location>
</feature>
<evidence type="ECO:0000256" key="7">
    <source>
        <dbReference type="SAM" id="MobiDB-lite"/>
    </source>
</evidence>
<dbReference type="InterPro" id="IPR047245">
    <property type="entry name" value="Ajuba-like_LIM1"/>
</dbReference>
<dbReference type="CDD" id="cd09438">
    <property type="entry name" value="LIM3_Ajuba_like"/>
    <property type="match status" value="1"/>
</dbReference>
<name>A0A8C4QK43_EPTBU</name>
<comment type="similarity">
    <text evidence="1">Belongs to the zyxin/ajuba family.</text>
</comment>
<dbReference type="SUPFAM" id="SSF57716">
    <property type="entry name" value="Glucocorticoid receptor-like (DNA-binding domain)"/>
    <property type="match status" value="2"/>
</dbReference>
<dbReference type="Pfam" id="PF00412">
    <property type="entry name" value="LIM"/>
    <property type="match status" value="3"/>
</dbReference>
<keyword evidence="5 6" id="KW-0440">LIM domain</keyword>
<keyword evidence="4 6" id="KW-0862">Zinc</keyword>
<evidence type="ECO:0000256" key="3">
    <source>
        <dbReference type="ARBA" id="ARBA00022737"/>
    </source>
</evidence>
<sequence>MDGMDCSPGDPSALLAHLRLCDLGGSQRPTSTGDHRQCVWPSPARESGVFPGQAGRGHPAFFPSQPPPAYRERFSPRTEMASRGLSESEPRPQRGFSDPSDHPNQAALVLAAKGAHCVPGGVVHAARTVCAAQSPYDGRRVVQCERDARPGPPRVESASTMPDAFPPPAIAAHDERPSWRASPGCEGHVAGLSTSPAHDPEFPSPRSSLASSASSGSRPSSSPRTSLGSAAIPERPHSNRTSGISMGYDQRCGSPRSSLASQHSLMLSPRSSLTEARPGQGPLTAETEPFPESQSAEPPPLPAKMCCYPSGLRAPGVVTRAGSQSHSPRGASRPPGQGAAGQKLEALSRQLEQEMEAREKTEYFGMCVKCNTGIYGSGQACQAMGSLYHTTCFTCCSCGRALRGKAFYNVHGKVYCEEDYLYSGFQQSAEKCFVCGHLIMEMILQALGKAYHPGCFRCSVCNDCLDGVPFTVDVSNNIYCVRDYHRAFAPKCAACGQPILPIKGSEETIRVVSMDKDYHIECYHCEDCGLRLNDKDGHRCYPLQGRLLCHACHVQRIEQKTRVQPSSTQHLRATEF</sequence>